<proteinExistence type="predicted"/>
<organism evidence="1 2">
    <name type="scientific">Ulvibacter litoralis</name>
    <dbReference type="NCBI Taxonomy" id="227084"/>
    <lineage>
        <taxon>Bacteria</taxon>
        <taxon>Pseudomonadati</taxon>
        <taxon>Bacteroidota</taxon>
        <taxon>Flavobacteriia</taxon>
        <taxon>Flavobacteriales</taxon>
        <taxon>Flavobacteriaceae</taxon>
        <taxon>Ulvibacter</taxon>
    </lineage>
</organism>
<reference evidence="1 2" key="1">
    <citation type="submission" date="2016-10" db="EMBL/GenBank/DDBJ databases">
        <authorList>
            <person name="de Groot N.N."/>
        </authorList>
    </citation>
    <scope>NUCLEOTIDE SEQUENCE [LARGE SCALE GENOMIC DNA]</scope>
    <source>
        <strain evidence="1 2">DSM 16195</strain>
    </source>
</reference>
<dbReference type="OrthoDB" id="1363220at2"/>
<sequence length="96" mass="11498">MKKISEQHFDRMEMMCRKFESNSKKDKLFLSEYEISKEINEMIKLIEKPSLSDFEKIEELIKSINKTEHYNGSQWYDYKIHLNALLGENGFKSSII</sequence>
<dbReference type="STRING" id="227084.SAMN05421855_11127"/>
<name>A0A1G7JE53_9FLAO</name>
<keyword evidence="2" id="KW-1185">Reference proteome</keyword>
<gene>
    <name evidence="1" type="ORF">SAMN05421855_11127</name>
</gene>
<evidence type="ECO:0000313" key="1">
    <source>
        <dbReference type="EMBL" id="SDF23222.1"/>
    </source>
</evidence>
<dbReference type="RefSeq" id="WP_093145434.1">
    <property type="nucleotide sequence ID" value="NZ_BMWO01000014.1"/>
</dbReference>
<evidence type="ECO:0000313" key="2">
    <source>
        <dbReference type="Proteomes" id="UP000199321"/>
    </source>
</evidence>
<dbReference type="Proteomes" id="UP000199321">
    <property type="component" value="Unassembled WGS sequence"/>
</dbReference>
<accession>A0A1G7JE53</accession>
<protein>
    <submittedName>
        <fullName evidence="1">Uncharacterized protein</fullName>
    </submittedName>
</protein>
<dbReference type="EMBL" id="FNBA01000011">
    <property type="protein sequence ID" value="SDF23222.1"/>
    <property type="molecule type" value="Genomic_DNA"/>
</dbReference>
<dbReference type="AlphaFoldDB" id="A0A1G7JE53"/>